<dbReference type="GO" id="GO:0003700">
    <property type="term" value="F:DNA-binding transcription factor activity"/>
    <property type="evidence" value="ECO:0007669"/>
    <property type="project" value="InterPro"/>
</dbReference>
<proteinExistence type="predicted"/>
<keyword evidence="2" id="KW-0238">DNA-binding</keyword>
<comment type="caution">
    <text evidence="5">The sequence shown here is derived from an EMBL/GenBank/DDBJ whole genome shotgun (WGS) entry which is preliminary data.</text>
</comment>
<keyword evidence="3" id="KW-0804">Transcription</keyword>
<dbReference type="Gene3D" id="1.10.10.10">
    <property type="entry name" value="Winged helix-like DNA-binding domain superfamily/Winged helix DNA-binding domain"/>
    <property type="match status" value="1"/>
</dbReference>
<evidence type="ECO:0000313" key="6">
    <source>
        <dbReference type="Proteomes" id="UP001254832"/>
    </source>
</evidence>
<evidence type="ECO:0000259" key="4">
    <source>
        <dbReference type="PROSITE" id="PS50987"/>
    </source>
</evidence>
<dbReference type="SMART" id="SM00418">
    <property type="entry name" value="HTH_ARSR"/>
    <property type="match status" value="1"/>
</dbReference>
<sequence length="105" mass="12177">MELPAFDRNQLKQFDEPAEFLKALSHPVRLCIVRGLMRKKKCNVSYMQECLDLPQSTVSQHLQKLRSAGIVATERNGLEVNYVLADVRVEQLIRILFEKDECEDE</sequence>
<dbReference type="InterPro" id="IPR036390">
    <property type="entry name" value="WH_DNA-bd_sf"/>
</dbReference>
<dbReference type="PANTHER" id="PTHR43132">
    <property type="entry name" value="ARSENICAL RESISTANCE OPERON REPRESSOR ARSR-RELATED"/>
    <property type="match status" value="1"/>
</dbReference>
<dbReference type="InterPro" id="IPR051011">
    <property type="entry name" value="Metal_resp_trans_reg"/>
</dbReference>
<dbReference type="PROSITE" id="PS50987">
    <property type="entry name" value="HTH_ARSR_2"/>
    <property type="match status" value="1"/>
</dbReference>
<reference evidence="5" key="1">
    <citation type="submission" date="2023-07" db="EMBL/GenBank/DDBJ databases">
        <title>Sorghum-associated microbial communities from plants grown in Nebraska, USA.</title>
        <authorList>
            <person name="Schachtman D."/>
        </authorList>
    </citation>
    <scope>NUCLEOTIDE SEQUENCE</scope>
    <source>
        <strain evidence="5">BE80</strain>
    </source>
</reference>
<evidence type="ECO:0000256" key="2">
    <source>
        <dbReference type="ARBA" id="ARBA00023125"/>
    </source>
</evidence>
<dbReference type="InterPro" id="IPR036388">
    <property type="entry name" value="WH-like_DNA-bd_sf"/>
</dbReference>
<keyword evidence="1" id="KW-0805">Transcription regulation</keyword>
<accession>A0AAP5GXK6</accession>
<evidence type="ECO:0000256" key="3">
    <source>
        <dbReference type="ARBA" id="ARBA00023163"/>
    </source>
</evidence>
<evidence type="ECO:0000256" key="1">
    <source>
        <dbReference type="ARBA" id="ARBA00023015"/>
    </source>
</evidence>
<name>A0AAP5GXK6_PAEAM</name>
<dbReference type="InterPro" id="IPR011991">
    <property type="entry name" value="ArsR-like_HTH"/>
</dbReference>
<dbReference type="Pfam" id="PF12840">
    <property type="entry name" value="HTH_20"/>
    <property type="match status" value="1"/>
</dbReference>
<dbReference type="PRINTS" id="PR00778">
    <property type="entry name" value="HTHARSR"/>
</dbReference>
<dbReference type="Proteomes" id="UP001254832">
    <property type="component" value="Unassembled WGS sequence"/>
</dbReference>
<organism evidence="5 6">
    <name type="scientific">Paenibacillus amylolyticus</name>
    <dbReference type="NCBI Taxonomy" id="1451"/>
    <lineage>
        <taxon>Bacteria</taxon>
        <taxon>Bacillati</taxon>
        <taxon>Bacillota</taxon>
        <taxon>Bacilli</taxon>
        <taxon>Bacillales</taxon>
        <taxon>Paenibacillaceae</taxon>
        <taxon>Paenibacillus</taxon>
    </lineage>
</organism>
<dbReference type="GO" id="GO:0003677">
    <property type="term" value="F:DNA binding"/>
    <property type="evidence" value="ECO:0007669"/>
    <property type="project" value="UniProtKB-KW"/>
</dbReference>
<feature type="domain" description="HTH arsR-type" evidence="4">
    <location>
        <begin position="11"/>
        <end position="104"/>
    </location>
</feature>
<dbReference type="SUPFAM" id="SSF46785">
    <property type="entry name" value="Winged helix' DNA-binding domain"/>
    <property type="match status" value="1"/>
</dbReference>
<gene>
    <name evidence="5" type="ORF">J2W91_000505</name>
</gene>
<dbReference type="EMBL" id="JAVDTR010000001">
    <property type="protein sequence ID" value="MDR6722057.1"/>
    <property type="molecule type" value="Genomic_DNA"/>
</dbReference>
<protein>
    <submittedName>
        <fullName evidence="5">ArsR family transcriptional regulator</fullName>
    </submittedName>
</protein>
<evidence type="ECO:0000313" key="5">
    <source>
        <dbReference type="EMBL" id="MDR6722057.1"/>
    </source>
</evidence>
<dbReference type="AlphaFoldDB" id="A0AAP5GXK6"/>
<dbReference type="InterPro" id="IPR001845">
    <property type="entry name" value="HTH_ArsR_DNA-bd_dom"/>
</dbReference>
<dbReference type="PANTHER" id="PTHR43132:SF2">
    <property type="entry name" value="ARSENICAL RESISTANCE OPERON REPRESSOR ARSR-RELATED"/>
    <property type="match status" value="1"/>
</dbReference>
<dbReference type="NCBIfam" id="NF033788">
    <property type="entry name" value="HTH_metalloreg"/>
    <property type="match status" value="1"/>
</dbReference>
<dbReference type="RefSeq" id="WP_156395453.1">
    <property type="nucleotide sequence ID" value="NZ_JAVDTR010000001.1"/>
</dbReference>
<dbReference type="CDD" id="cd00090">
    <property type="entry name" value="HTH_ARSR"/>
    <property type="match status" value="1"/>
</dbReference>